<comment type="caution">
    <text evidence="2">The sequence shown here is derived from an EMBL/GenBank/DDBJ whole genome shotgun (WGS) entry which is preliminary data.</text>
</comment>
<dbReference type="Proteomes" id="UP001168972">
    <property type="component" value="Unassembled WGS sequence"/>
</dbReference>
<evidence type="ECO:0000313" key="2">
    <source>
        <dbReference type="EMBL" id="KAK0182330.1"/>
    </source>
</evidence>
<keyword evidence="1" id="KW-1133">Transmembrane helix</keyword>
<evidence type="ECO:0000256" key="1">
    <source>
        <dbReference type="SAM" id="Phobius"/>
    </source>
</evidence>
<protein>
    <submittedName>
        <fullName evidence="2">Uncharacterized protein</fullName>
    </submittedName>
</protein>
<reference evidence="2" key="1">
    <citation type="journal article" date="2023" name="bioRxiv">
        <title>Scaffold-level genome assemblies of two parasitoid biocontrol wasps reveal the parthenogenesis mechanism and an associated novel virus.</title>
        <authorList>
            <person name="Inwood S."/>
            <person name="Skelly J."/>
            <person name="Guhlin J."/>
            <person name="Harrop T."/>
            <person name="Goldson S."/>
            <person name="Dearden P."/>
        </authorList>
    </citation>
    <scope>NUCLEOTIDE SEQUENCE</scope>
    <source>
        <strain evidence="2">Lincoln</strain>
        <tissue evidence="2">Whole body</tissue>
    </source>
</reference>
<feature type="transmembrane region" description="Helical" evidence="1">
    <location>
        <begin position="12"/>
        <end position="35"/>
    </location>
</feature>
<name>A0AA39G789_MICHY</name>
<proteinExistence type="predicted"/>
<reference evidence="2" key="2">
    <citation type="submission" date="2023-03" db="EMBL/GenBank/DDBJ databases">
        <authorList>
            <person name="Inwood S.N."/>
            <person name="Skelly J.G."/>
            <person name="Guhlin J."/>
            <person name="Harrop T.W.R."/>
            <person name="Goldson S.G."/>
            <person name="Dearden P.K."/>
        </authorList>
    </citation>
    <scope>NUCLEOTIDE SEQUENCE</scope>
    <source>
        <strain evidence="2">Lincoln</strain>
        <tissue evidence="2">Whole body</tissue>
    </source>
</reference>
<gene>
    <name evidence="2" type="ORF">PV327_000480</name>
</gene>
<keyword evidence="3" id="KW-1185">Reference proteome</keyword>
<feature type="transmembrane region" description="Helical" evidence="1">
    <location>
        <begin position="135"/>
        <end position="155"/>
    </location>
</feature>
<sequence length="261" mass="29357">MNGVQTEKRLTILYSTAAIFSTVSMICIVTAWQYWAWTLDVCIDINCGCIFYSINTLTTFMGGNVKLCHFASYGLLPVIFYGICLGIYHGYRICISPQLGEPKITSTSATYCNRNSIDGDVVIVVPKGRAPCKHWLPPTFIAALICCLSLAHAILVTDGYYKTCEQYKKHLIRILGSQGREAKAIHDRLSCGAIFDFMDYVQPDTNNYRRGDEINTGLSLQLAIVTTWFNVLVWIIIVGVNFNMVKRKHRNRNETVCCCCC</sequence>
<feature type="transmembrane region" description="Helical" evidence="1">
    <location>
        <begin position="218"/>
        <end position="242"/>
    </location>
</feature>
<accession>A0AA39G789</accession>
<keyword evidence="1" id="KW-0472">Membrane</keyword>
<organism evidence="2 3">
    <name type="scientific">Microctonus hyperodae</name>
    <name type="common">Parasitoid wasp</name>
    <dbReference type="NCBI Taxonomy" id="165561"/>
    <lineage>
        <taxon>Eukaryota</taxon>
        <taxon>Metazoa</taxon>
        <taxon>Ecdysozoa</taxon>
        <taxon>Arthropoda</taxon>
        <taxon>Hexapoda</taxon>
        <taxon>Insecta</taxon>
        <taxon>Pterygota</taxon>
        <taxon>Neoptera</taxon>
        <taxon>Endopterygota</taxon>
        <taxon>Hymenoptera</taxon>
        <taxon>Apocrita</taxon>
        <taxon>Ichneumonoidea</taxon>
        <taxon>Braconidae</taxon>
        <taxon>Euphorinae</taxon>
        <taxon>Microctonus</taxon>
    </lineage>
</organism>
<dbReference type="AlphaFoldDB" id="A0AA39G789"/>
<dbReference type="EMBL" id="JAQQBR010000001">
    <property type="protein sequence ID" value="KAK0182330.1"/>
    <property type="molecule type" value="Genomic_DNA"/>
</dbReference>
<keyword evidence="1" id="KW-0812">Transmembrane</keyword>
<feature type="transmembrane region" description="Helical" evidence="1">
    <location>
        <begin position="70"/>
        <end position="88"/>
    </location>
</feature>
<evidence type="ECO:0000313" key="3">
    <source>
        <dbReference type="Proteomes" id="UP001168972"/>
    </source>
</evidence>